<dbReference type="EMBL" id="JAFKCU010000004">
    <property type="protein sequence ID" value="MBN7817083.1"/>
    <property type="molecule type" value="Genomic_DNA"/>
</dbReference>
<protein>
    <submittedName>
        <fullName evidence="3">Alpha/beta fold hydrolase</fullName>
    </submittedName>
</protein>
<dbReference type="InterPro" id="IPR000073">
    <property type="entry name" value="AB_hydrolase_1"/>
</dbReference>
<keyword evidence="1" id="KW-0802">TPR repeat</keyword>
<sequence length="422" mass="47637">MRNTFLTGLFSFLLISFSGFSQVKSRLVSVDGRMVEVKTSGLEERKLMQPVVIFESGLAEDLSIWDQAFAQVSDYAPVLSYNRAGIGQSDLSSDSISISSRAHELKALLEGMKIDPPYILVGHNWGALISREFAANFSNDVMGLLYLDPITDLDNQEDLTALLTKDGLDGALLSEEYLEFLETRMNRHNPGVQKEVSAFISLLKNNQVDWESKKVEFLKSSVMIGRKADMFPMMGRLSMDSREFYKKLIAGKVDYFEEFLLDKTKTSLVLSSGSMNILPYQEPLLISSNVQNLIFSDVEFQILNAGLKLDADSYGEYLDGLVTYMPKSLITERTYNMLGYSLMRHDQYEQALVLFEKNLERYPQSANVYDSYGDGLLALGKVEEAIPYFEKAIELGTDVSHRDLELFRKNLAKSKEMLASQN</sequence>
<organism evidence="3 4">
    <name type="scientific">Algoriphagus pacificus</name>
    <dbReference type="NCBI Taxonomy" id="2811234"/>
    <lineage>
        <taxon>Bacteria</taxon>
        <taxon>Pseudomonadati</taxon>
        <taxon>Bacteroidota</taxon>
        <taxon>Cytophagia</taxon>
        <taxon>Cytophagales</taxon>
        <taxon>Cyclobacteriaceae</taxon>
        <taxon>Algoriphagus</taxon>
    </lineage>
</organism>
<proteinExistence type="predicted"/>
<comment type="caution">
    <text evidence="3">The sequence shown here is derived from an EMBL/GenBank/DDBJ whole genome shotgun (WGS) entry which is preliminary data.</text>
</comment>
<dbReference type="GO" id="GO:0016787">
    <property type="term" value="F:hydrolase activity"/>
    <property type="evidence" value="ECO:0007669"/>
    <property type="project" value="UniProtKB-KW"/>
</dbReference>
<dbReference type="Gene3D" id="3.40.50.1820">
    <property type="entry name" value="alpha/beta hydrolase"/>
    <property type="match status" value="1"/>
</dbReference>
<feature type="repeat" description="TPR" evidence="1">
    <location>
        <begin position="366"/>
        <end position="399"/>
    </location>
</feature>
<evidence type="ECO:0000313" key="4">
    <source>
        <dbReference type="Proteomes" id="UP000664480"/>
    </source>
</evidence>
<feature type="repeat" description="TPR" evidence="1">
    <location>
        <begin position="332"/>
        <end position="365"/>
    </location>
</feature>
<name>A0ABS3CIZ7_9BACT</name>
<dbReference type="Pfam" id="PF00561">
    <property type="entry name" value="Abhydrolase_1"/>
    <property type="match status" value="1"/>
</dbReference>
<dbReference type="PROSITE" id="PS50005">
    <property type="entry name" value="TPR"/>
    <property type="match status" value="2"/>
</dbReference>
<evidence type="ECO:0000259" key="2">
    <source>
        <dbReference type="Pfam" id="PF00561"/>
    </source>
</evidence>
<reference evidence="3 4" key="1">
    <citation type="submission" date="2021-03" db="EMBL/GenBank/DDBJ databases">
        <title>novel species isolated from a fishpond in China.</title>
        <authorList>
            <person name="Lu H."/>
            <person name="Cai Z."/>
        </authorList>
    </citation>
    <scope>NUCLEOTIDE SEQUENCE [LARGE SCALE GENOMIC DNA]</scope>
    <source>
        <strain evidence="3 4">YJ13C</strain>
    </source>
</reference>
<keyword evidence="3" id="KW-0378">Hydrolase</keyword>
<dbReference type="SUPFAM" id="SSF53474">
    <property type="entry name" value="alpha/beta-Hydrolases"/>
    <property type="match status" value="1"/>
</dbReference>
<dbReference type="SMART" id="SM00028">
    <property type="entry name" value="TPR"/>
    <property type="match status" value="2"/>
</dbReference>
<dbReference type="SUPFAM" id="SSF48452">
    <property type="entry name" value="TPR-like"/>
    <property type="match status" value="1"/>
</dbReference>
<dbReference type="InterPro" id="IPR029058">
    <property type="entry name" value="AB_hydrolase_fold"/>
</dbReference>
<gene>
    <name evidence="3" type="ORF">J0A69_16695</name>
</gene>
<dbReference type="RefSeq" id="WP_206587759.1">
    <property type="nucleotide sequence ID" value="NZ_JAFKCU010000004.1"/>
</dbReference>
<accession>A0ABS3CIZ7</accession>
<evidence type="ECO:0000313" key="3">
    <source>
        <dbReference type="EMBL" id="MBN7817083.1"/>
    </source>
</evidence>
<dbReference type="Proteomes" id="UP000664480">
    <property type="component" value="Unassembled WGS sequence"/>
</dbReference>
<dbReference type="InterPro" id="IPR019734">
    <property type="entry name" value="TPR_rpt"/>
</dbReference>
<evidence type="ECO:0000256" key="1">
    <source>
        <dbReference type="PROSITE-ProRule" id="PRU00339"/>
    </source>
</evidence>
<dbReference type="Pfam" id="PF13424">
    <property type="entry name" value="TPR_12"/>
    <property type="match status" value="1"/>
</dbReference>
<dbReference type="InterPro" id="IPR011990">
    <property type="entry name" value="TPR-like_helical_dom_sf"/>
</dbReference>
<dbReference type="Gene3D" id="1.25.40.10">
    <property type="entry name" value="Tetratricopeptide repeat domain"/>
    <property type="match status" value="1"/>
</dbReference>
<keyword evidence="4" id="KW-1185">Reference proteome</keyword>
<feature type="domain" description="AB hydrolase-1" evidence="2">
    <location>
        <begin position="50"/>
        <end position="149"/>
    </location>
</feature>